<dbReference type="Proteomes" id="UP000334019">
    <property type="component" value="Chromosome"/>
</dbReference>
<dbReference type="EMBL" id="CP045851">
    <property type="protein sequence ID" value="QGG95383.1"/>
    <property type="molecule type" value="Genomic_DNA"/>
</dbReference>
<reference evidence="1 2" key="1">
    <citation type="submission" date="2019-11" db="EMBL/GenBank/DDBJ databases">
        <authorList>
            <person name="He Y."/>
        </authorList>
    </citation>
    <scope>NUCLEOTIDE SEQUENCE [LARGE SCALE GENOMIC DNA]</scope>
    <source>
        <strain evidence="1 2">SCSIO 58843</strain>
    </source>
</reference>
<evidence type="ECO:0000313" key="2">
    <source>
        <dbReference type="Proteomes" id="UP000334019"/>
    </source>
</evidence>
<dbReference type="AlphaFoldDB" id="A0A5Q2RHU8"/>
<accession>A0A5Q2RHU8</accession>
<sequence length="108" mass="11578">MRSTRLALDRLAVGADAIDAEEISYADVFVVVREGARDPGPSDWEVTIRTVHARDLVAGRHELVMQAADGTVLRGAAVLRFTDGRRHLLRGDDPLDGFVDTGPTAGPG</sequence>
<dbReference type="KEGG" id="atq:GH723_09895"/>
<name>A0A5Q2RHU8_9ACTN</name>
<organism evidence="1 2">
    <name type="scientific">Actinomarinicola tropica</name>
    <dbReference type="NCBI Taxonomy" id="2789776"/>
    <lineage>
        <taxon>Bacteria</taxon>
        <taxon>Bacillati</taxon>
        <taxon>Actinomycetota</taxon>
        <taxon>Acidimicrobiia</taxon>
        <taxon>Acidimicrobiales</taxon>
        <taxon>Iamiaceae</taxon>
        <taxon>Actinomarinicola</taxon>
    </lineage>
</organism>
<keyword evidence="2" id="KW-1185">Reference proteome</keyword>
<gene>
    <name evidence="1" type="ORF">GH723_09895</name>
</gene>
<evidence type="ECO:0000313" key="1">
    <source>
        <dbReference type="EMBL" id="QGG95383.1"/>
    </source>
</evidence>
<protein>
    <submittedName>
        <fullName evidence="1">Uncharacterized protein</fullName>
    </submittedName>
</protein>
<proteinExistence type="predicted"/>
<dbReference type="RefSeq" id="WP_153759490.1">
    <property type="nucleotide sequence ID" value="NZ_CP045851.1"/>
</dbReference>